<dbReference type="GO" id="GO:0016836">
    <property type="term" value="F:hydro-lyase activity"/>
    <property type="evidence" value="ECO:0007669"/>
    <property type="project" value="UniProtKB-ARBA"/>
</dbReference>
<dbReference type="EMBL" id="JAHVHU010000007">
    <property type="protein sequence ID" value="MBY5958111.1"/>
    <property type="molecule type" value="Genomic_DNA"/>
</dbReference>
<feature type="transmembrane region" description="Helical" evidence="3">
    <location>
        <begin position="98"/>
        <end position="121"/>
    </location>
</feature>
<keyword evidence="5" id="KW-1185">Reference proteome</keyword>
<comment type="similarity">
    <text evidence="1">Belongs to the enoyl-CoA hydratase/isomerase family.</text>
</comment>
<dbReference type="SUPFAM" id="SSF52096">
    <property type="entry name" value="ClpP/crotonase"/>
    <property type="match status" value="1"/>
</dbReference>
<dbReference type="Proteomes" id="UP000753961">
    <property type="component" value="Unassembled WGS sequence"/>
</dbReference>
<dbReference type="RefSeq" id="WP_222579644.1">
    <property type="nucleotide sequence ID" value="NZ_JAHVHU010000007.1"/>
</dbReference>
<evidence type="ECO:0000313" key="5">
    <source>
        <dbReference type="Proteomes" id="UP000753961"/>
    </source>
</evidence>
<dbReference type="InterPro" id="IPR029045">
    <property type="entry name" value="ClpP/crotonase-like_dom_sf"/>
</dbReference>
<proteinExistence type="inferred from homology"/>
<evidence type="ECO:0000313" key="4">
    <source>
        <dbReference type="EMBL" id="MBY5958111.1"/>
    </source>
</evidence>
<name>A0A953HWY3_9BACT</name>
<keyword evidence="2" id="KW-0456">Lyase</keyword>
<keyword evidence="3" id="KW-1133">Transmembrane helix</keyword>
<dbReference type="PANTHER" id="PTHR43459:SF1">
    <property type="entry name" value="EG:BACN32G11.4 PROTEIN"/>
    <property type="match status" value="1"/>
</dbReference>
<evidence type="ECO:0000256" key="1">
    <source>
        <dbReference type="ARBA" id="ARBA00005254"/>
    </source>
</evidence>
<gene>
    <name evidence="4" type="ORF">KUV50_08225</name>
</gene>
<dbReference type="PANTHER" id="PTHR43459">
    <property type="entry name" value="ENOYL-COA HYDRATASE"/>
    <property type="match status" value="1"/>
</dbReference>
<organism evidence="4 5">
    <name type="scientific">Membranihabitans marinus</name>
    <dbReference type="NCBI Taxonomy" id="1227546"/>
    <lineage>
        <taxon>Bacteria</taxon>
        <taxon>Pseudomonadati</taxon>
        <taxon>Bacteroidota</taxon>
        <taxon>Saprospiria</taxon>
        <taxon>Saprospirales</taxon>
        <taxon>Saprospiraceae</taxon>
        <taxon>Membranihabitans</taxon>
    </lineage>
</organism>
<keyword evidence="3" id="KW-0472">Membrane</keyword>
<dbReference type="Gene3D" id="3.90.226.10">
    <property type="entry name" value="2-enoyl-CoA Hydratase, Chain A, domain 1"/>
    <property type="match status" value="1"/>
</dbReference>
<dbReference type="Pfam" id="PF00378">
    <property type="entry name" value="ECH_1"/>
    <property type="match status" value="1"/>
</dbReference>
<feature type="transmembrane region" description="Helical" evidence="3">
    <location>
        <begin position="127"/>
        <end position="147"/>
    </location>
</feature>
<dbReference type="Gene3D" id="1.10.12.10">
    <property type="entry name" value="Lyase 2-enoyl-coa Hydratase, Chain A, domain 2"/>
    <property type="match status" value="1"/>
</dbReference>
<dbReference type="InterPro" id="IPR001753">
    <property type="entry name" value="Enoyl-CoA_hydra/iso"/>
</dbReference>
<dbReference type="FunFam" id="1.10.12.10:FF:000001">
    <property type="entry name" value="Probable enoyl-CoA hydratase, mitochondrial"/>
    <property type="match status" value="1"/>
</dbReference>
<dbReference type="CDD" id="cd06558">
    <property type="entry name" value="crotonase-like"/>
    <property type="match status" value="1"/>
</dbReference>
<evidence type="ECO:0000256" key="3">
    <source>
        <dbReference type="SAM" id="Phobius"/>
    </source>
</evidence>
<reference evidence="4" key="1">
    <citation type="submission" date="2021-06" db="EMBL/GenBank/DDBJ databases">
        <title>44 bacteria genomes isolated from Dapeng, Shenzhen.</title>
        <authorList>
            <person name="Zheng W."/>
            <person name="Yu S."/>
            <person name="Huang Y."/>
        </authorList>
    </citation>
    <scope>NUCLEOTIDE SEQUENCE</scope>
    <source>
        <strain evidence="4">DP5N28-2</strain>
    </source>
</reference>
<evidence type="ECO:0000256" key="2">
    <source>
        <dbReference type="ARBA" id="ARBA00023239"/>
    </source>
</evidence>
<dbReference type="AlphaFoldDB" id="A0A953HWY3"/>
<accession>A0A953HWY3</accession>
<comment type="caution">
    <text evidence="4">The sequence shown here is derived from an EMBL/GenBank/DDBJ whole genome shotgun (WGS) entry which is preliminary data.</text>
</comment>
<protein>
    <submittedName>
        <fullName evidence="4">Enoyl-CoA hydratase/isomerase family protein</fullName>
    </submittedName>
</protein>
<sequence length="258" mass="28512">MSLIRYHEEQAVATLTLNRPESLHSLTGELMSQLMESLHKAGQNPDIRCIVLTATGKAFCAGQDLNEFDRVDEIDFEGTLKSRYEPLIQTMRSLSKPIVCGLNGVAAGAGASLALACDMIIASEDAYLTMAFVHIGLIPDGGSTWFLPRMTGYHRAMNLMMTGDKVTARQAHEWGWIYAVYPPDGFDDALHVMATKMSHMPTQALARIKQAVNASFQNTLEEQLMLERNLQTQAGKTKDFKEGVAAFREKRRPKFGGG</sequence>
<dbReference type="InterPro" id="IPR014748">
    <property type="entry name" value="Enoyl-CoA_hydra_C"/>
</dbReference>
<keyword evidence="3" id="KW-0812">Transmembrane</keyword>